<dbReference type="Gene3D" id="3.30.2030.10">
    <property type="entry name" value="YwmB-like"/>
    <property type="match status" value="1"/>
</dbReference>
<dbReference type="RefSeq" id="WP_377926311.1">
    <property type="nucleotide sequence ID" value="NZ_JBHUEM010000001.1"/>
</dbReference>
<sequence length="247" mass="28105">MKTLFIRLCMLCICMSGVIGYKTIQASGEDLEVLEIVDELEGENVTISEWSLYTKEEVSSVIDEKSFTEKVTELQSKTSDFKWDFQHGPDRFKVVGTKVHDSAFQEKIILSTALTNNHYYTYLIYEAVGSGWKQNQSKEYFPVFTKTKADIFQDNPTNFSCVKGNFNDTIEGVLFDEAKGLLSKFDAELIEYLNEETFVSVTAYTEKWENVLPTMNGKMNVQIALRKLGLGDKTTFVVSTPIITSEY</sequence>
<comment type="caution">
    <text evidence="1">The sequence shown here is derived from an EMBL/GenBank/DDBJ whole genome shotgun (WGS) entry which is preliminary data.</text>
</comment>
<dbReference type="EMBL" id="JBHUEM010000001">
    <property type="protein sequence ID" value="MFD1735219.1"/>
    <property type="molecule type" value="Genomic_DNA"/>
</dbReference>
<organism evidence="1 2">
    <name type="scientific">Bacillus salitolerans</name>
    <dbReference type="NCBI Taxonomy" id="1437434"/>
    <lineage>
        <taxon>Bacteria</taxon>
        <taxon>Bacillati</taxon>
        <taxon>Bacillota</taxon>
        <taxon>Bacilli</taxon>
        <taxon>Bacillales</taxon>
        <taxon>Bacillaceae</taxon>
        <taxon>Bacillus</taxon>
    </lineage>
</organism>
<accession>A0ABW4LKJ5</accession>
<dbReference type="SUPFAM" id="SSF143842">
    <property type="entry name" value="YwmB-like"/>
    <property type="match status" value="1"/>
</dbReference>
<proteinExistence type="predicted"/>
<dbReference type="InterPro" id="IPR036209">
    <property type="entry name" value="YwmB-like_sf"/>
</dbReference>
<evidence type="ECO:0000313" key="2">
    <source>
        <dbReference type="Proteomes" id="UP001597214"/>
    </source>
</evidence>
<protein>
    <submittedName>
        <fullName evidence="1">YwmB family TATA-box binding protein</fullName>
    </submittedName>
</protein>
<gene>
    <name evidence="1" type="ORF">ACFSCX_01450</name>
</gene>
<name>A0ABW4LKJ5_9BACI</name>
<dbReference type="Gene3D" id="3.30.360.40">
    <property type="entry name" value="YwmB-like"/>
    <property type="match status" value="1"/>
</dbReference>
<evidence type="ECO:0000313" key="1">
    <source>
        <dbReference type="EMBL" id="MFD1735219.1"/>
    </source>
</evidence>
<dbReference type="Pfam" id="PF08680">
    <property type="entry name" value="DUF1779"/>
    <property type="match status" value="1"/>
</dbReference>
<keyword evidence="2" id="KW-1185">Reference proteome</keyword>
<reference evidence="2" key="1">
    <citation type="journal article" date="2019" name="Int. J. Syst. Evol. Microbiol.">
        <title>The Global Catalogue of Microorganisms (GCM) 10K type strain sequencing project: providing services to taxonomists for standard genome sequencing and annotation.</title>
        <authorList>
            <consortium name="The Broad Institute Genomics Platform"/>
            <consortium name="The Broad Institute Genome Sequencing Center for Infectious Disease"/>
            <person name="Wu L."/>
            <person name="Ma J."/>
        </authorList>
    </citation>
    <scope>NUCLEOTIDE SEQUENCE [LARGE SCALE GENOMIC DNA]</scope>
    <source>
        <strain evidence="2">CCUG 49339</strain>
    </source>
</reference>
<dbReference type="Proteomes" id="UP001597214">
    <property type="component" value="Unassembled WGS sequence"/>
</dbReference>
<dbReference type="InterPro" id="IPR014794">
    <property type="entry name" value="DUF1779"/>
</dbReference>